<dbReference type="InterPro" id="IPR033393">
    <property type="entry name" value="NRBF2_MIT"/>
</dbReference>
<dbReference type="Pfam" id="PF17169">
    <property type="entry name" value="NRBF2_MIT"/>
    <property type="match status" value="1"/>
</dbReference>
<dbReference type="Gene3D" id="1.20.58.80">
    <property type="entry name" value="Phosphotransferase system, lactose/cellobiose-type IIA subunit"/>
    <property type="match status" value="1"/>
</dbReference>
<name>A0A6J8DED2_MYTCO</name>
<evidence type="ECO:0000256" key="1">
    <source>
        <dbReference type="SAM" id="Coils"/>
    </source>
</evidence>
<organism evidence="3 4">
    <name type="scientific">Mytilus coruscus</name>
    <name type="common">Sea mussel</name>
    <dbReference type="NCBI Taxonomy" id="42192"/>
    <lineage>
        <taxon>Eukaryota</taxon>
        <taxon>Metazoa</taxon>
        <taxon>Spiralia</taxon>
        <taxon>Lophotrochozoa</taxon>
        <taxon>Mollusca</taxon>
        <taxon>Bivalvia</taxon>
        <taxon>Autobranchia</taxon>
        <taxon>Pteriomorphia</taxon>
        <taxon>Mytilida</taxon>
        <taxon>Mytiloidea</taxon>
        <taxon>Mytilidae</taxon>
        <taxon>Mytilinae</taxon>
        <taxon>Mytilus</taxon>
    </lineage>
</organism>
<evidence type="ECO:0000313" key="3">
    <source>
        <dbReference type="EMBL" id="CAC5405991.1"/>
    </source>
</evidence>
<dbReference type="PANTHER" id="PTHR14964:SF2">
    <property type="entry name" value="NUCLEAR RECEPTOR-BINDING FACTOR 2"/>
    <property type="match status" value="1"/>
</dbReference>
<dbReference type="OrthoDB" id="3694230at2759"/>
<proteinExistence type="predicted"/>
<keyword evidence="1" id="KW-0175">Coiled coil</keyword>
<reference evidence="3 4" key="1">
    <citation type="submission" date="2020-06" db="EMBL/GenBank/DDBJ databases">
        <authorList>
            <person name="Li R."/>
            <person name="Bekaert M."/>
        </authorList>
    </citation>
    <scope>NUCLEOTIDE SEQUENCE [LARGE SCALE GENOMIC DNA]</scope>
    <source>
        <strain evidence="4">wild</strain>
    </source>
</reference>
<dbReference type="EMBL" id="CACVKT020007152">
    <property type="protein sequence ID" value="CAC5405991.1"/>
    <property type="molecule type" value="Genomic_DNA"/>
</dbReference>
<feature type="coiled-coil region" evidence="1">
    <location>
        <begin position="160"/>
        <end position="187"/>
    </location>
</feature>
<protein>
    <submittedName>
        <fullName evidence="3">NRBF2</fullName>
    </submittedName>
</protein>
<dbReference type="InterPro" id="IPR039679">
    <property type="entry name" value="NRBF2"/>
</dbReference>
<accession>A0A6J8DED2</accession>
<dbReference type="SUPFAM" id="SSF140361">
    <property type="entry name" value="MIT domain-like"/>
    <property type="match status" value="1"/>
</dbReference>
<gene>
    <name evidence="3" type="ORF">MCOR_39620</name>
</gene>
<evidence type="ECO:0000313" key="4">
    <source>
        <dbReference type="Proteomes" id="UP000507470"/>
    </source>
</evidence>
<dbReference type="GO" id="GO:0006914">
    <property type="term" value="P:autophagy"/>
    <property type="evidence" value="ECO:0007669"/>
    <property type="project" value="InterPro"/>
</dbReference>
<feature type="domain" description="Nuclear receptor-binding factor 2 MIT" evidence="2">
    <location>
        <begin position="1"/>
        <end position="74"/>
    </location>
</feature>
<keyword evidence="4" id="KW-1185">Reference proteome</keyword>
<dbReference type="Proteomes" id="UP000507470">
    <property type="component" value="Unassembled WGS sequence"/>
</dbReference>
<evidence type="ECO:0000259" key="2">
    <source>
        <dbReference type="Pfam" id="PF17169"/>
    </source>
</evidence>
<sequence length="249" mass="29106">MDSPLNQAHQQSRKADMMLKCKKFEEAMVCHRRAADYLLEALQTTNSELAKESIYHQHQYHLRQQDNLQHKLDREECIQYNKTITPLIRHNQSTQTDKEVNDEAVLHAMSDTDSVLGFLVNRNKTFSDPRNKNLTVHYRTEKQNITHSITKIPRDDKDILEEMYVKNQELEKQVIQLSKEVMDLRGEKKLLHENLKLIESDSKDMFDMGEGSCIPDLMLPPLEMPQFDLDSLKSQTETDTETLTLFSND</sequence>
<dbReference type="PANTHER" id="PTHR14964">
    <property type="entry name" value="NUCLEAR RECEPTOR BINDING FACTOR 2"/>
    <property type="match status" value="1"/>
</dbReference>
<dbReference type="AlphaFoldDB" id="A0A6J8DED2"/>